<dbReference type="Proteomes" id="UP000094526">
    <property type="component" value="Unassembled WGS sequence"/>
</dbReference>
<reference evidence="11" key="1">
    <citation type="submission" date="2015-07" db="EMBL/GenBank/DDBJ databases">
        <authorList>
            <person name="Teixeira M.M."/>
            <person name="Souza R.C."/>
            <person name="Almeida L.G."/>
            <person name="Vicente V.A."/>
            <person name="de Hoog S."/>
            <person name="Bocca A.L."/>
            <person name="de Almeida S.R."/>
            <person name="Vasconcelos A.T."/>
            <person name="Felipe M.S."/>
        </authorList>
    </citation>
    <scope>NUCLEOTIDE SEQUENCE [LARGE SCALE GENOMIC DNA]</scope>
    <source>
        <strain evidence="11">KSF</strain>
    </source>
</reference>
<gene>
    <name evidence="10" type="ORF">CLCR_02617</name>
</gene>
<dbReference type="STRING" id="86049.A0A1C1CFH8"/>
<dbReference type="EMBL" id="LGRB01000014">
    <property type="protein sequence ID" value="OCT47207.1"/>
    <property type="molecule type" value="Genomic_DNA"/>
</dbReference>
<dbReference type="InterPro" id="IPR029020">
    <property type="entry name" value="Ammonium/urea_transptr"/>
</dbReference>
<accession>A0A1C1CFH8</accession>
<dbReference type="InterPro" id="IPR001905">
    <property type="entry name" value="Ammonium_transpt"/>
</dbReference>
<keyword evidence="6 8" id="KW-0472">Membrane</keyword>
<evidence type="ECO:0000256" key="1">
    <source>
        <dbReference type="ARBA" id="ARBA00004141"/>
    </source>
</evidence>
<evidence type="ECO:0000259" key="9">
    <source>
        <dbReference type="Pfam" id="PF00909"/>
    </source>
</evidence>
<evidence type="ECO:0000256" key="3">
    <source>
        <dbReference type="ARBA" id="ARBA00022448"/>
    </source>
</evidence>
<keyword evidence="11" id="KW-1185">Reference proteome</keyword>
<keyword evidence="3" id="KW-0813">Transport</keyword>
<sequence>MMDLMFFTKSAVIGAIQRIITGLVDNTPAVGFVAGWGAIIIGLCWGIIPWISTNILGKQKCFLEPSGNIVGDSQTHLVGGIVGGFLTGLFATNEGVVAFAPTPVGGAIDENGRQLWVQIVGFRFIISWETVLDQRDLPVHPLFHGELAYAFFDDGRHDSDAHYGKSSRDSEKRAGVLRALMLQETSAANIQW</sequence>
<organism evidence="10 11">
    <name type="scientific">Cladophialophora carrionii</name>
    <dbReference type="NCBI Taxonomy" id="86049"/>
    <lineage>
        <taxon>Eukaryota</taxon>
        <taxon>Fungi</taxon>
        <taxon>Dikarya</taxon>
        <taxon>Ascomycota</taxon>
        <taxon>Pezizomycotina</taxon>
        <taxon>Eurotiomycetes</taxon>
        <taxon>Chaetothyriomycetidae</taxon>
        <taxon>Chaetothyriales</taxon>
        <taxon>Herpotrichiellaceae</taxon>
        <taxon>Cladophialophora</taxon>
    </lineage>
</organism>
<proteinExistence type="inferred from homology"/>
<dbReference type="InterPro" id="IPR024041">
    <property type="entry name" value="NH4_transpt_AmtB-like_dom"/>
</dbReference>
<dbReference type="PANTHER" id="PTHR43029">
    <property type="entry name" value="AMMONIUM TRANSPORTER MEP2"/>
    <property type="match status" value="1"/>
</dbReference>
<dbReference type="GO" id="GO:0008519">
    <property type="term" value="F:ammonium channel activity"/>
    <property type="evidence" value="ECO:0007669"/>
    <property type="project" value="InterPro"/>
</dbReference>
<dbReference type="AlphaFoldDB" id="A0A1C1CFH8"/>
<evidence type="ECO:0000313" key="11">
    <source>
        <dbReference type="Proteomes" id="UP000094526"/>
    </source>
</evidence>
<evidence type="ECO:0000313" key="10">
    <source>
        <dbReference type="EMBL" id="OCT47207.1"/>
    </source>
</evidence>
<dbReference type="SUPFAM" id="SSF111352">
    <property type="entry name" value="Ammonium transporter"/>
    <property type="match status" value="1"/>
</dbReference>
<evidence type="ECO:0000256" key="8">
    <source>
        <dbReference type="SAM" id="Phobius"/>
    </source>
</evidence>
<name>A0A1C1CFH8_9EURO</name>
<dbReference type="Gene3D" id="1.10.3430.10">
    <property type="entry name" value="Ammonium transporter AmtB like domains"/>
    <property type="match status" value="1"/>
</dbReference>
<keyword evidence="4 8" id="KW-0812">Transmembrane</keyword>
<dbReference type="OrthoDB" id="534912at2759"/>
<evidence type="ECO:0000256" key="6">
    <source>
        <dbReference type="ARBA" id="ARBA00023136"/>
    </source>
</evidence>
<evidence type="ECO:0000256" key="5">
    <source>
        <dbReference type="ARBA" id="ARBA00022989"/>
    </source>
</evidence>
<comment type="similarity">
    <text evidence="2">Belongs to the ammonia transporter channel (TC 1.A.11.2) family.</text>
</comment>
<dbReference type="GO" id="GO:0005886">
    <property type="term" value="C:plasma membrane"/>
    <property type="evidence" value="ECO:0007669"/>
    <property type="project" value="TreeGrafter"/>
</dbReference>
<comment type="caution">
    <text evidence="10">The sequence shown here is derived from an EMBL/GenBank/DDBJ whole genome shotgun (WGS) entry which is preliminary data.</text>
</comment>
<keyword evidence="5 8" id="KW-1133">Transmembrane helix</keyword>
<feature type="domain" description="Ammonium transporter AmtB-like" evidence="9">
    <location>
        <begin position="9"/>
        <end position="131"/>
    </location>
</feature>
<protein>
    <submittedName>
        <fullName evidence="10">Ammonium transporter</fullName>
    </submittedName>
</protein>
<keyword evidence="7" id="KW-0924">Ammonia transport</keyword>
<dbReference type="VEuPathDB" id="FungiDB:CLCR_02617"/>
<comment type="subcellular location">
    <subcellularLocation>
        <location evidence="1">Membrane</location>
        <topology evidence="1">Multi-pass membrane protein</topology>
    </subcellularLocation>
</comment>
<dbReference type="PANTHER" id="PTHR43029:SF10">
    <property type="entry name" value="AMMONIUM TRANSPORTER MEP2"/>
    <property type="match status" value="1"/>
</dbReference>
<feature type="transmembrane region" description="Helical" evidence="8">
    <location>
        <begin position="29"/>
        <end position="51"/>
    </location>
</feature>
<dbReference type="Pfam" id="PF00909">
    <property type="entry name" value="Ammonium_transp"/>
    <property type="match status" value="1"/>
</dbReference>
<evidence type="ECO:0000256" key="7">
    <source>
        <dbReference type="ARBA" id="ARBA00023177"/>
    </source>
</evidence>
<evidence type="ECO:0000256" key="2">
    <source>
        <dbReference type="ARBA" id="ARBA00005887"/>
    </source>
</evidence>
<evidence type="ECO:0000256" key="4">
    <source>
        <dbReference type="ARBA" id="ARBA00022692"/>
    </source>
</evidence>